<dbReference type="InterPro" id="IPR013783">
    <property type="entry name" value="Ig-like_fold"/>
</dbReference>
<evidence type="ECO:0000256" key="1">
    <source>
        <dbReference type="SAM" id="Phobius"/>
    </source>
</evidence>
<keyword evidence="1" id="KW-1133">Transmembrane helix</keyword>
<protein>
    <submittedName>
        <fullName evidence="2">CD7 protein</fullName>
    </submittedName>
</protein>
<keyword evidence="1" id="KW-0812">Transmembrane</keyword>
<keyword evidence="3" id="KW-1185">Reference proteome</keyword>
<proteinExistence type="predicted"/>
<name>A0A7L1Y6R8_9PASS</name>
<organism evidence="2 3">
    <name type="scientific">Scytalopus superciliaris</name>
    <dbReference type="NCBI Taxonomy" id="312124"/>
    <lineage>
        <taxon>Eukaryota</taxon>
        <taxon>Metazoa</taxon>
        <taxon>Chordata</taxon>
        <taxon>Craniata</taxon>
        <taxon>Vertebrata</taxon>
        <taxon>Euteleostomi</taxon>
        <taxon>Archelosauria</taxon>
        <taxon>Archosauria</taxon>
        <taxon>Dinosauria</taxon>
        <taxon>Saurischia</taxon>
        <taxon>Theropoda</taxon>
        <taxon>Coelurosauria</taxon>
        <taxon>Aves</taxon>
        <taxon>Neognathae</taxon>
        <taxon>Neoaves</taxon>
        <taxon>Telluraves</taxon>
        <taxon>Australaves</taxon>
        <taxon>Passeriformes</taxon>
        <taxon>Rhinocryptidae</taxon>
        <taxon>Scytalopus</taxon>
    </lineage>
</organism>
<dbReference type="AlphaFoldDB" id="A0A7L1Y6R8"/>
<accession>A0A7L1Y6R8</accession>
<dbReference type="Proteomes" id="UP000580825">
    <property type="component" value="Unassembled WGS sequence"/>
</dbReference>
<evidence type="ECO:0000313" key="3">
    <source>
        <dbReference type="Proteomes" id="UP000580825"/>
    </source>
</evidence>
<dbReference type="InterPro" id="IPR036179">
    <property type="entry name" value="Ig-like_dom_sf"/>
</dbReference>
<feature type="non-terminal residue" evidence="2">
    <location>
        <position position="145"/>
    </location>
</feature>
<reference evidence="2 3" key="1">
    <citation type="submission" date="2019-09" db="EMBL/GenBank/DDBJ databases">
        <title>Bird 10,000 Genomes (B10K) Project - Family phase.</title>
        <authorList>
            <person name="Zhang G."/>
        </authorList>
    </citation>
    <scope>NUCLEOTIDE SEQUENCE [LARGE SCALE GENOMIC DNA]</scope>
    <source>
        <strain evidence="2">B10K-DU-002-46</strain>
        <tissue evidence="2">Muscle</tissue>
    </source>
</reference>
<dbReference type="GO" id="GO:0016020">
    <property type="term" value="C:membrane"/>
    <property type="evidence" value="ECO:0007669"/>
    <property type="project" value="InterPro"/>
</dbReference>
<dbReference type="Gene3D" id="2.60.40.10">
    <property type="entry name" value="Immunoglobulins"/>
    <property type="match status" value="1"/>
</dbReference>
<keyword evidence="1" id="KW-0472">Membrane</keyword>
<dbReference type="InterPro" id="IPR039090">
    <property type="entry name" value="CD7"/>
</dbReference>
<dbReference type="SUPFAM" id="SSF48726">
    <property type="entry name" value="Immunoglobulin"/>
    <property type="match status" value="1"/>
</dbReference>
<dbReference type="EMBL" id="VXBX01000787">
    <property type="protein sequence ID" value="NXP17272.1"/>
    <property type="molecule type" value="Genomic_DNA"/>
</dbReference>
<dbReference type="PANTHER" id="PTHR15343:SF0">
    <property type="entry name" value="T-CELL ANTIGEN CD7"/>
    <property type="match status" value="1"/>
</dbReference>
<comment type="caution">
    <text evidence="2">The sequence shown here is derived from an EMBL/GenBank/DDBJ whole genome shotgun (WGS) entry which is preliminary data.</text>
</comment>
<evidence type="ECO:0000313" key="2">
    <source>
        <dbReference type="EMBL" id="NXP17272.1"/>
    </source>
</evidence>
<dbReference type="PANTHER" id="PTHR15343">
    <property type="entry name" value="CD7"/>
    <property type="match status" value="1"/>
</dbReference>
<gene>
    <name evidence="2" type="primary">Cd7</name>
    <name evidence="2" type="ORF">SCYSUP_R02478</name>
</gene>
<dbReference type="GO" id="GO:0038023">
    <property type="term" value="F:signaling receptor activity"/>
    <property type="evidence" value="ECO:0007669"/>
    <property type="project" value="InterPro"/>
</dbReference>
<sequence length="145" mass="16518">LLRTHVQPQIVLHVSNQSVPRGFGNHLHYSKEGKKVAITLRNLQENDTDNYVCVEEVKTRKNTQSLSATGTMVLVKEGEQAYSQQACSDSSWIIYSLLILVALLFCALVCCTLYRVNIKKCFEKKTPNTVYEDMSYSSRRNTLVR</sequence>
<feature type="transmembrane region" description="Helical" evidence="1">
    <location>
        <begin position="92"/>
        <end position="116"/>
    </location>
</feature>
<feature type="non-terminal residue" evidence="2">
    <location>
        <position position="1"/>
    </location>
</feature>
<dbReference type="GO" id="GO:0002250">
    <property type="term" value="P:adaptive immune response"/>
    <property type="evidence" value="ECO:0007669"/>
    <property type="project" value="InterPro"/>
</dbReference>